<keyword evidence="1" id="KW-0812">Transmembrane</keyword>
<feature type="transmembrane region" description="Helical" evidence="1">
    <location>
        <begin position="12"/>
        <end position="34"/>
    </location>
</feature>
<keyword evidence="1" id="KW-0472">Membrane</keyword>
<comment type="caution">
    <text evidence="2">The sequence shown here is derived from an EMBL/GenBank/DDBJ whole genome shotgun (WGS) entry which is preliminary data.</text>
</comment>
<keyword evidence="1" id="KW-1133">Transmembrane helix</keyword>
<dbReference type="EMBL" id="JASBNA010000071">
    <property type="protein sequence ID" value="KAK7678488.1"/>
    <property type="molecule type" value="Genomic_DNA"/>
</dbReference>
<evidence type="ECO:0000256" key="1">
    <source>
        <dbReference type="SAM" id="Phobius"/>
    </source>
</evidence>
<dbReference type="Proteomes" id="UP001385951">
    <property type="component" value="Unassembled WGS sequence"/>
</dbReference>
<organism evidence="2 3">
    <name type="scientific">Cerrena zonata</name>
    <dbReference type="NCBI Taxonomy" id="2478898"/>
    <lineage>
        <taxon>Eukaryota</taxon>
        <taxon>Fungi</taxon>
        <taxon>Dikarya</taxon>
        <taxon>Basidiomycota</taxon>
        <taxon>Agaricomycotina</taxon>
        <taxon>Agaricomycetes</taxon>
        <taxon>Polyporales</taxon>
        <taxon>Cerrenaceae</taxon>
        <taxon>Cerrena</taxon>
    </lineage>
</organism>
<evidence type="ECO:0000313" key="2">
    <source>
        <dbReference type="EMBL" id="KAK7678488.1"/>
    </source>
</evidence>
<sequence length="167" mass="18311">MASVSPSASCSVHDLVALAFRVLAIIMVVTIPITSTPLLKGEIMTPVSVPVFPVTSRNHEDMPCRGSQLEFYFYNNTKARCVEGNQQVTPYPLSKTRPAKLFIAYDDKFLIVTATSKKIILFEEEKKEDSAPSVAGGQLGGNWWVVIALSTVIALLLNLLLELKSKL</sequence>
<gene>
    <name evidence="2" type="ORF">QCA50_018549</name>
</gene>
<reference evidence="2 3" key="1">
    <citation type="submission" date="2022-09" db="EMBL/GenBank/DDBJ databases">
        <authorList>
            <person name="Palmer J.M."/>
        </authorList>
    </citation>
    <scope>NUCLEOTIDE SEQUENCE [LARGE SCALE GENOMIC DNA]</scope>
    <source>
        <strain evidence="2 3">DSM 7382</strain>
    </source>
</reference>
<keyword evidence="3" id="KW-1185">Reference proteome</keyword>
<evidence type="ECO:0000313" key="3">
    <source>
        <dbReference type="Proteomes" id="UP001385951"/>
    </source>
</evidence>
<protein>
    <submittedName>
        <fullName evidence="2">Uncharacterized protein</fullName>
    </submittedName>
</protein>
<feature type="transmembrane region" description="Helical" evidence="1">
    <location>
        <begin position="143"/>
        <end position="161"/>
    </location>
</feature>
<name>A0AAW0FAW8_9APHY</name>
<dbReference type="AlphaFoldDB" id="A0AAW0FAW8"/>
<proteinExistence type="predicted"/>
<accession>A0AAW0FAW8</accession>